<gene>
    <name evidence="2" type="ORF">BC952_2634</name>
</gene>
<dbReference type="Proteomes" id="UP000280091">
    <property type="component" value="Unassembled WGS sequence"/>
</dbReference>
<organism evidence="2 3">
    <name type="scientific">Flavobacterium limicola</name>
    <dbReference type="NCBI Taxonomy" id="180441"/>
    <lineage>
        <taxon>Bacteria</taxon>
        <taxon>Pseudomonadati</taxon>
        <taxon>Bacteroidota</taxon>
        <taxon>Flavobacteriia</taxon>
        <taxon>Flavobacteriales</taxon>
        <taxon>Flavobacteriaceae</taxon>
        <taxon>Flavobacterium</taxon>
    </lineage>
</organism>
<protein>
    <submittedName>
        <fullName evidence="2">Uncharacterized protein</fullName>
    </submittedName>
</protein>
<name>A0A495S0M5_9FLAO</name>
<sequence>MQSSNSPLVGTASGTLLSVVPNLHSEDFLKTILLAILGAIVSFVISILLKKTGSKAKRMKLISF</sequence>
<evidence type="ECO:0000313" key="3">
    <source>
        <dbReference type="Proteomes" id="UP000280091"/>
    </source>
</evidence>
<keyword evidence="1" id="KW-0472">Membrane</keyword>
<dbReference type="AlphaFoldDB" id="A0A495S0M5"/>
<feature type="transmembrane region" description="Helical" evidence="1">
    <location>
        <begin position="28"/>
        <end position="49"/>
    </location>
</feature>
<reference evidence="2 3" key="1">
    <citation type="submission" date="2018-10" db="EMBL/GenBank/DDBJ databases">
        <title>Genomic Encyclopedia of Archaeal and Bacterial Type Strains, Phase II (KMG-II): from individual species to whole genera.</title>
        <authorList>
            <person name="Goeker M."/>
        </authorList>
    </citation>
    <scope>NUCLEOTIDE SEQUENCE [LARGE SCALE GENOMIC DNA]</scope>
    <source>
        <strain evidence="2 3">DSM 15094</strain>
    </source>
</reference>
<keyword evidence="1" id="KW-1133">Transmembrane helix</keyword>
<keyword evidence="1" id="KW-0812">Transmembrane</keyword>
<dbReference type="EMBL" id="RBXA01000003">
    <property type="protein sequence ID" value="RKS92718.1"/>
    <property type="molecule type" value="Genomic_DNA"/>
</dbReference>
<evidence type="ECO:0000313" key="2">
    <source>
        <dbReference type="EMBL" id="RKS92718.1"/>
    </source>
</evidence>
<evidence type="ECO:0000256" key="1">
    <source>
        <dbReference type="SAM" id="Phobius"/>
    </source>
</evidence>
<proteinExistence type="predicted"/>
<keyword evidence="3" id="KW-1185">Reference proteome</keyword>
<dbReference type="OrthoDB" id="1452636at2"/>
<accession>A0A495S0M5</accession>
<comment type="caution">
    <text evidence="2">The sequence shown here is derived from an EMBL/GenBank/DDBJ whole genome shotgun (WGS) entry which is preliminary data.</text>
</comment>